<dbReference type="EMBL" id="JAKGTI010000002">
    <property type="protein sequence ID" value="MCF4098617.1"/>
    <property type="molecule type" value="Genomic_DNA"/>
</dbReference>
<sequence>MDKCIKRLNLIRNLSVVLRIKTGAFSHSFTFFDFANKLKNILKLDNDFAAIHREPRMYFKLLIIGVRRLSIALTLLASFSTTGFAQEGLLPANERSAVRCVQAALNLRGFKAGGVDGLDGPGTQRALGKYLGQAGIELDDTSLKSGTAVDLCASFISGEYQESKLTLAPAYSHKQLLTRKGISILVSSQSGDQIGRKVTGMNTPKIVSWLSDLATRDKGYYRPSNKDKGVVYALWAGIDVGDIVEMHWNFRRAPDELWYTQQFRYEIGEDALEFPIIVANNAFASVQGEFLFQVYVNDELRYQRFVPVY</sequence>
<proteinExistence type="predicted"/>
<keyword evidence="2" id="KW-1185">Reference proteome</keyword>
<evidence type="ECO:0000313" key="1">
    <source>
        <dbReference type="EMBL" id="MCF4098617.1"/>
    </source>
</evidence>
<gene>
    <name evidence="1" type="ORF">L1I42_08970</name>
</gene>
<protein>
    <recommendedName>
        <fullName evidence="3">Peptidoglycan binding-like domain-containing protein</fullName>
    </recommendedName>
</protein>
<accession>A0ABS9E8T1</accession>
<name>A0ABS9E8T1_9HYPH</name>
<dbReference type="Proteomes" id="UP001201217">
    <property type="component" value="Unassembled WGS sequence"/>
</dbReference>
<dbReference type="RefSeq" id="WP_236114203.1">
    <property type="nucleotide sequence ID" value="NZ_JAKGTI010000002.1"/>
</dbReference>
<organism evidence="1 2">
    <name type="scientific">Maritalea mediterranea</name>
    <dbReference type="NCBI Taxonomy" id="2909667"/>
    <lineage>
        <taxon>Bacteria</taxon>
        <taxon>Pseudomonadati</taxon>
        <taxon>Pseudomonadota</taxon>
        <taxon>Alphaproteobacteria</taxon>
        <taxon>Hyphomicrobiales</taxon>
        <taxon>Devosiaceae</taxon>
        <taxon>Maritalea</taxon>
    </lineage>
</organism>
<evidence type="ECO:0000313" key="2">
    <source>
        <dbReference type="Proteomes" id="UP001201217"/>
    </source>
</evidence>
<evidence type="ECO:0008006" key="3">
    <source>
        <dbReference type="Google" id="ProtNLM"/>
    </source>
</evidence>
<comment type="caution">
    <text evidence="1">The sequence shown here is derived from an EMBL/GenBank/DDBJ whole genome shotgun (WGS) entry which is preliminary data.</text>
</comment>
<reference evidence="1 2" key="1">
    <citation type="submission" date="2022-01" db="EMBL/GenBank/DDBJ databases">
        <title>Maritalea mediterranea sp. nov., isolated from marine plastic residues from the Malva-rosa beach (Valencia, Spain).</title>
        <authorList>
            <person name="Vidal-Verdu A."/>
            <person name="Molina-Menor E."/>
            <person name="Pascual J."/>
            <person name="Pereto J."/>
            <person name="Porcar M."/>
        </authorList>
    </citation>
    <scope>NUCLEOTIDE SEQUENCE [LARGE SCALE GENOMIC DNA]</scope>
    <source>
        <strain evidence="1 2">P4.10X</strain>
    </source>
</reference>